<reference evidence="1 2" key="1">
    <citation type="submission" date="2021-07" db="EMBL/GenBank/DDBJ databases">
        <authorList>
            <person name="Palmer J.M."/>
        </authorList>
    </citation>
    <scope>NUCLEOTIDE SEQUENCE [LARGE SCALE GENOMIC DNA]</scope>
    <source>
        <strain evidence="1 2">AT_MEX2019</strain>
        <tissue evidence="1">Muscle</tissue>
    </source>
</reference>
<evidence type="ECO:0000313" key="2">
    <source>
        <dbReference type="Proteomes" id="UP001345963"/>
    </source>
</evidence>
<comment type="caution">
    <text evidence="1">The sequence shown here is derived from an EMBL/GenBank/DDBJ whole genome shotgun (WGS) entry which is preliminary data.</text>
</comment>
<dbReference type="Proteomes" id="UP001345963">
    <property type="component" value="Unassembled WGS sequence"/>
</dbReference>
<dbReference type="EMBL" id="JAHUTI010049330">
    <property type="protein sequence ID" value="MED6247511.1"/>
    <property type="molecule type" value="Genomic_DNA"/>
</dbReference>
<accession>A0ABU7BAS5</accession>
<organism evidence="1 2">
    <name type="scientific">Ataeniobius toweri</name>
    <dbReference type="NCBI Taxonomy" id="208326"/>
    <lineage>
        <taxon>Eukaryota</taxon>
        <taxon>Metazoa</taxon>
        <taxon>Chordata</taxon>
        <taxon>Craniata</taxon>
        <taxon>Vertebrata</taxon>
        <taxon>Euteleostomi</taxon>
        <taxon>Actinopterygii</taxon>
        <taxon>Neopterygii</taxon>
        <taxon>Teleostei</taxon>
        <taxon>Neoteleostei</taxon>
        <taxon>Acanthomorphata</taxon>
        <taxon>Ovalentaria</taxon>
        <taxon>Atherinomorphae</taxon>
        <taxon>Cyprinodontiformes</taxon>
        <taxon>Goodeidae</taxon>
        <taxon>Ataeniobius</taxon>
    </lineage>
</organism>
<name>A0ABU7BAS5_9TELE</name>
<keyword evidence="2" id="KW-1185">Reference proteome</keyword>
<gene>
    <name evidence="1" type="ORF">ATANTOWER_005146</name>
</gene>
<protein>
    <submittedName>
        <fullName evidence="1">Uncharacterized protein</fullName>
    </submittedName>
</protein>
<sequence length="68" mass="7800">MVAHLWRVRSLRRVFTSLSITGQPYEKLDKARNLAGIRPGDLLYQSKACLCCVIQVEKVTFLEFITDT</sequence>
<evidence type="ECO:0000313" key="1">
    <source>
        <dbReference type="EMBL" id="MED6247511.1"/>
    </source>
</evidence>
<proteinExistence type="predicted"/>